<evidence type="ECO:0000256" key="5">
    <source>
        <dbReference type="ARBA" id="ARBA00023136"/>
    </source>
</evidence>
<sequence length="344" mass="35175" precursor="true">MSKPSPPPATAPVSGRASLWMRLVDYAGLLGALVLLVAIFSSLSDHFLSLRTLTTIANQIPDLTVIAVGMTLVLIIGGIDLSVGSLLALSAAVLGVVMVDWEWPLWAGVIACLATGTATGLVSGVISVGAGIPAFIVTLGMLEVARGGAYLITDSQTRYIGSAIEGIGEPLGVLKVSPAFLIAVGVVLAGQFLLTRTVFGRYCIASGANESALRMSGVDSRPVRIAVFGISGLMCGLGGLMQASRLSSADPNAAVGLELAAIAAAVIGGTSLMGGRGSVINTFFGVLIIAVLQTGLAQAGASEPVKRVMTGAVIVVAVLIDAFRDRIRGSFANIFQKLLRRKTS</sequence>
<evidence type="ECO:0000313" key="8">
    <source>
        <dbReference type="Proteomes" id="UP000320496"/>
    </source>
</evidence>
<organism evidence="7 8">
    <name type="scientific">Maioricimonas rarisocia</name>
    <dbReference type="NCBI Taxonomy" id="2528026"/>
    <lineage>
        <taxon>Bacteria</taxon>
        <taxon>Pseudomonadati</taxon>
        <taxon>Planctomycetota</taxon>
        <taxon>Planctomycetia</taxon>
        <taxon>Planctomycetales</taxon>
        <taxon>Planctomycetaceae</taxon>
        <taxon>Maioricimonas</taxon>
    </lineage>
</organism>
<dbReference type="CDD" id="cd06579">
    <property type="entry name" value="TM_PBP1_transp_AraH_like"/>
    <property type="match status" value="1"/>
</dbReference>
<evidence type="ECO:0000256" key="1">
    <source>
        <dbReference type="ARBA" id="ARBA00004651"/>
    </source>
</evidence>
<proteinExistence type="predicted"/>
<feature type="transmembrane region" description="Helical" evidence="6">
    <location>
        <begin position="20"/>
        <end position="43"/>
    </location>
</feature>
<dbReference type="EMBL" id="CP036275">
    <property type="protein sequence ID" value="QDU41186.1"/>
    <property type="molecule type" value="Genomic_DNA"/>
</dbReference>
<feature type="transmembrane region" description="Helical" evidence="6">
    <location>
        <begin position="279"/>
        <end position="299"/>
    </location>
</feature>
<comment type="subcellular location">
    <subcellularLocation>
        <location evidence="1">Cell membrane</location>
        <topology evidence="1">Multi-pass membrane protein</topology>
    </subcellularLocation>
</comment>
<keyword evidence="4 6" id="KW-1133">Transmembrane helix</keyword>
<dbReference type="PANTHER" id="PTHR32196:SF72">
    <property type="entry name" value="RIBOSE IMPORT PERMEASE PROTEIN RBSC"/>
    <property type="match status" value="1"/>
</dbReference>
<reference evidence="7 8" key="1">
    <citation type="submission" date="2019-02" db="EMBL/GenBank/DDBJ databases">
        <title>Deep-cultivation of Planctomycetes and their phenomic and genomic characterization uncovers novel biology.</title>
        <authorList>
            <person name="Wiegand S."/>
            <person name="Jogler M."/>
            <person name="Boedeker C."/>
            <person name="Pinto D."/>
            <person name="Vollmers J."/>
            <person name="Rivas-Marin E."/>
            <person name="Kohn T."/>
            <person name="Peeters S.H."/>
            <person name="Heuer A."/>
            <person name="Rast P."/>
            <person name="Oberbeckmann S."/>
            <person name="Bunk B."/>
            <person name="Jeske O."/>
            <person name="Meyerdierks A."/>
            <person name="Storesund J.E."/>
            <person name="Kallscheuer N."/>
            <person name="Luecker S."/>
            <person name="Lage O.M."/>
            <person name="Pohl T."/>
            <person name="Merkel B.J."/>
            <person name="Hornburger P."/>
            <person name="Mueller R.-W."/>
            <person name="Bruemmer F."/>
            <person name="Labrenz M."/>
            <person name="Spormann A.M."/>
            <person name="Op den Camp H."/>
            <person name="Overmann J."/>
            <person name="Amann R."/>
            <person name="Jetten M.S.M."/>
            <person name="Mascher T."/>
            <person name="Medema M.H."/>
            <person name="Devos D.P."/>
            <person name="Kaster A.-K."/>
            <person name="Ovreas L."/>
            <person name="Rohde M."/>
            <person name="Galperin M.Y."/>
            <person name="Jogler C."/>
        </authorList>
    </citation>
    <scope>NUCLEOTIDE SEQUENCE [LARGE SCALE GENOMIC DNA]</scope>
    <source>
        <strain evidence="7 8">Mal4</strain>
    </source>
</reference>
<keyword evidence="5 6" id="KW-0472">Membrane</keyword>
<feature type="transmembrane region" description="Helical" evidence="6">
    <location>
        <begin position="253"/>
        <end position="272"/>
    </location>
</feature>
<dbReference type="RefSeq" id="WP_197443888.1">
    <property type="nucleotide sequence ID" value="NZ_CP036275.1"/>
</dbReference>
<feature type="transmembrane region" description="Helical" evidence="6">
    <location>
        <begin position="172"/>
        <end position="194"/>
    </location>
</feature>
<evidence type="ECO:0000313" key="7">
    <source>
        <dbReference type="EMBL" id="QDU41186.1"/>
    </source>
</evidence>
<evidence type="ECO:0000256" key="2">
    <source>
        <dbReference type="ARBA" id="ARBA00022475"/>
    </source>
</evidence>
<dbReference type="GO" id="GO:0022857">
    <property type="term" value="F:transmembrane transporter activity"/>
    <property type="evidence" value="ECO:0007669"/>
    <property type="project" value="InterPro"/>
</dbReference>
<protein>
    <submittedName>
        <fullName evidence="7">Ribose transport system permease protein RbsC</fullName>
    </submittedName>
</protein>
<feature type="transmembrane region" description="Helical" evidence="6">
    <location>
        <begin position="305"/>
        <end position="323"/>
    </location>
</feature>
<dbReference type="InterPro" id="IPR001851">
    <property type="entry name" value="ABC_transp_permease"/>
</dbReference>
<dbReference type="Pfam" id="PF02653">
    <property type="entry name" value="BPD_transp_2"/>
    <property type="match status" value="1"/>
</dbReference>
<evidence type="ECO:0000256" key="4">
    <source>
        <dbReference type="ARBA" id="ARBA00022989"/>
    </source>
</evidence>
<dbReference type="GO" id="GO:0005886">
    <property type="term" value="C:plasma membrane"/>
    <property type="evidence" value="ECO:0007669"/>
    <property type="project" value="UniProtKB-SubCell"/>
</dbReference>
<keyword evidence="2" id="KW-1003">Cell membrane</keyword>
<dbReference type="PANTHER" id="PTHR32196">
    <property type="entry name" value="ABC TRANSPORTER PERMEASE PROTEIN YPHD-RELATED-RELATED"/>
    <property type="match status" value="1"/>
</dbReference>
<dbReference type="AlphaFoldDB" id="A0A517ZFD6"/>
<name>A0A517ZFD6_9PLAN</name>
<evidence type="ECO:0000256" key="6">
    <source>
        <dbReference type="SAM" id="Phobius"/>
    </source>
</evidence>
<gene>
    <name evidence="7" type="primary">rbsC_2</name>
    <name evidence="7" type="ORF">Mal4_55510</name>
</gene>
<feature type="transmembrane region" description="Helical" evidence="6">
    <location>
        <begin position="64"/>
        <end position="97"/>
    </location>
</feature>
<keyword evidence="3 6" id="KW-0812">Transmembrane</keyword>
<dbReference type="KEGG" id="mri:Mal4_55510"/>
<dbReference type="Proteomes" id="UP000320496">
    <property type="component" value="Chromosome"/>
</dbReference>
<keyword evidence="8" id="KW-1185">Reference proteome</keyword>
<accession>A0A517ZFD6</accession>
<evidence type="ECO:0000256" key="3">
    <source>
        <dbReference type="ARBA" id="ARBA00022692"/>
    </source>
</evidence>
<feature type="transmembrane region" description="Helical" evidence="6">
    <location>
        <begin position="223"/>
        <end position="241"/>
    </location>
</feature>